<evidence type="ECO:0000313" key="2">
    <source>
        <dbReference type="Proteomes" id="UP000076761"/>
    </source>
</evidence>
<dbReference type="Gene3D" id="1.10.510.10">
    <property type="entry name" value="Transferase(Phosphotransferase) domain 1"/>
    <property type="match status" value="1"/>
</dbReference>
<keyword evidence="2" id="KW-1185">Reference proteome</keyword>
<dbReference type="InParanoid" id="A0A165MXG4"/>
<evidence type="ECO:0008006" key="3">
    <source>
        <dbReference type="Google" id="ProtNLM"/>
    </source>
</evidence>
<dbReference type="PANTHER" id="PTHR37171">
    <property type="entry name" value="SERINE/THREONINE-PROTEIN KINASE YRZF-RELATED"/>
    <property type="match status" value="1"/>
</dbReference>
<protein>
    <recommendedName>
        <fullName evidence="3">Non-specific serine/threonine protein kinase</fullName>
    </recommendedName>
</protein>
<name>A0A165MXG4_9AGAM</name>
<reference evidence="1 2" key="1">
    <citation type="journal article" date="2016" name="Mol. Biol. Evol.">
        <title>Comparative Genomics of Early-Diverging Mushroom-Forming Fungi Provides Insights into the Origins of Lignocellulose Decay Capabilities.</title>
        <authorList>
            <person name="Nagy L.G."/>
            <person name="Riley R."/>
            <person name="Tritt A."/>
            <person name="Adam C."/>
            <person name="Daum C."/>
            <person name="Floudas D."/>
            <person name="Sun H."/>
            <person name="Yadav J.S."/>
            <person name="Pangilinan J."/>
            <person name="Larsson K.H."/>
            <person name="Matsuura K."/>
            <person name="Barry K."/>
            <person name="Labutti K."/>
            <person name="Kuo R."/>
            <person name="Ohm R.A."/>
            <person name="Bhattacharya S.S."/>
            <person name="Shirouzu T."/>
            <person name="Yoshinaga Y."/>
            <person name="Martin F.M."/>
            <person name="Grigoriev I.V."/>
            <person name="Hibbett D.S."/>
        </authorList>
    </citation>
    <scope>NUCLEOTIDE SEQUENCE [LARGE SCALE GENOMIC DNA]</scope>
    <source>
        <strain evidence="1 2">HHB14362 ss-1</strain>
    </source>
</reference>
<dbReference type="Proteomes" id="UP000076761">
    <property type="component" value="Unassembled WGS sequence"/>
</dbReference>
<dbReference type="InterPro" id="IPR052396">
    <property type="entry name" value="Meiotic_Drive_Suppr_Kinase"/>
</dbReference>
<sequence length="171" mass="19903">MTENPKPLALKFAYGKDLMRDLRKEAKIYDERLEPVQGSAVPNFFGLYKTKIPVKDRFVRIVGCLLLEYCGESVGLFEYLEVPTRALLLKKLRDIHLCGIMHGDFAERNVVMQGDDIRIIDFHHASRHKCGVKMEVAESRRIPKTSDFGCVDLWIHCYDMYIWRSTYLLLC</sequence>
<dbReference type="SUPFAM" id="SSF56112">
    <property type="entry name" value="Protein kinase-like (PK-like)"/>
    <property type="match status" value="1"/>
</dbReference>
<accession>A0A165MXG4</accession>
<dbReference type="STRING" id="1314782.A0A165MXG4"/>
<dbReference type="AlphaFoldDB" id="A0A165MXG4"/>
<evidence type="ECO:0000313" key="1">
    <source>
        <dbReference type="EMBL" id="KZT18901.1"/>
    </source>
</evidence>
<dbReference type="PANTHER" id="PTHR37171:SF1">
    <property type="entry name" value="SERINE_THREONINE-PROTEIN KINASE YRZF-RELATED"/>
    <property type="match status" value="1"/>
</dbReference>
<dbReference type="EMBL" id="KV425657">
    <property type="protein sequence ID" value="KZT18901.1"/>
    <property type="molecule type" value="Genomic_DNA"/>
</dbReference>
<proteinExistence type="predicted"/>
<dbReference type="OrthoDB" id="2523749at2759"/>
<organism evidence="1 2">
    <name type="scientific">Neolentinus lepideus HHB14362 ss-1</name>
    <dbReference type="NCBI Taxonomy" id="1314782"/>
    <lineage>
        <taxon>Eukaryota</taxon>
        <taxon>Fungi</taxon>
        <taxon>Dikarya</taxon>
        <taxon>Basidiomycota</taxon>
        <taxon>Agaricomycotina</taxon>
        <taxon>Agaricomycetes</taxon>
        <taxon>Gloeophyllales</taxon>
        <taxon>Gloeophyllaceae</taxon>
        <taxon>Neolentinus</taxon>
    </lineage>
</organism>
<gene>
    <name evidence="1" type="ORF">NEOLEDRAFT_1079084</name>
</gene>
<dbReference type="InterPro" id="IPR011009">
    <property type="entry name" value="Kinase-like_dom_sf"/>
</dbReference>